<sequence>MKNLLSLMFILTSLSIYGQINYDKWDSLTEKSFQHSVELVKNHERFYAIGANKTCCYTNGERMDFIKFIDSVKIIKKSWKEYFIIETILNGETVVIQNYIIHKKSKNYFEVILVERSGERWTIAKKSKINLSKEFTQYFERVPLFEGINVKEVILSKFTNDKVESSEYFIIGTIKQPLPFIRVFAKYIYSEKEKKFILDPL</sequence>
<evidence type="ECO:0008006" key="3">
    <source>
        <dbReference type="Google" id="ProtNLM"/>
    </source>
</evidence>
<protein>
    <recommendedName>
        <fullName evidence="3">DUF4440 domain-containing protein</fullName>
    </recommendedName>
</protein>
<comment type="caution">
    <text evidence="1">The sequence shown here is derived from an EMBL/GenBank/DDBJ whole genome shotgun (WGS) entry which is preliminary data.</text>
</comment>
<dbReference type="Proteomes" id="UP001500367">
    <property type="component" value="Unassembled WGS sequence"/>
</dbReference>
<dbReference type="EMBL" id="BAABCT010000001">
    <property type="protein sequence ID" value="GAA4062127.1"/>
    <property type="molecule type" value="Genomic_DNA"/>
</dbReference>
<proteinExistence type="predicted"/>
<accession>A0ABP7V8Z4</accession>
<reference evidence="2" key="1">
    <citation type="journal article" date="2019" name="Int. J. Syst. Evol. Microbiol.">
        <title>The Global Catalogue of Microorganisms (GCM) 10K type strain sequencing project: providing services to taxonomists for standard genome sequencing and annotation.</title>
        <authorList>
            <consortium name="The Broad Institute Genomics Platform"/>
            <consortium name="The Broad Institute Genome Sequencing Center for Infectious Disease"/>
            <person name="Wu L."/>
            <person name="Ma J."/>
        </authorList>
    </citation>
    <scope>NUCLEOTIDE SEQUENCE [LARGE SCALE GENOMIC DNA]</scope>
    <source>
        <strain evidence="2">JCM 17069</strain>
    </source>
</reference>
<dbReference type="RefSeq" id="WP_344815085.1">
    <property type="nucleotide sequence ID" value="NZ_BAABCT010000001.1"/>
</dbReference>
<organism evidence="1 2">
    <name type="scientific">Flavobacterium cheonanense</name>
    <dbReference type="NCBI Taxonomy" id="706183"/>
    <lineage>
        <taxon>Bacteria</taxon>
        <taxon>Pseudomonadati</taxon>
        <taxon>Bacteroidota</taxon>
        <taxon>Flavobacteriia</taxon>
        <taxon>Flavobacteriales</taxon>
        <taxon>Flavobacteriaceae</taxon>
        <taxon>Flavobacterium</taxon>
    </lineage>
</organism>
<gene>
    <name evidence="1" type="ORF">GCM10022389_03310</name>
</gene>
<name>A0ABP7V8Z4_9FLAO</name>
<evidence type="ECO:0000313" key="1">
    <source>
        <dbReference type="EMBL" id="GAA4062127.1"/>
    </source>
</evidence>
<keyword evidence="2" id="KW-1185">Reference proteome</keyword>
<evidence type="ECO:0000313" key="2">
    <source>
        <dbReference type="Proteomes" id="UP001500367"/>
    </source>
</evidence>